<organism evidence="2">
    <name type="scientific">Clastoptera arizonana</name>
    <name type="common">Arizona spittle bug</name>
    <dbReference type="NCBI Taxonomy" id="38151"/>
    <lineage>
        <taxon>Eukaryota</taxon>
        <taxon>Metazoa</taxon>
        <taxon>Ecdysozoa</taxon>
        <taxon>Arthropoda</taxon>
        <taxon>Hexapoda</taxon>
        <taxon>Insecta</taxon>
        <taxon>Pterygota</taxon>
        <taxon>Neoptera</taxon>
        <taxon>Paraneoptera</taxon>
        <taxon>Hemiptera</taxon>
        <taxon>Auchenorrhyncha</taxon>
        <taxon>Cercopoidea</taxon>
        <taxon>Clastopteridae</taxon>
        <taxon>Clastoptera</taxon>
    </lineage>
</organism>
<protein>
    <submittedName>
        <fullName evidence="2">Uncharacterized protein</fullName>
    </submittedName>
</protein>
<dbReference type="InterPro" id="IPR016024">
    <property type="entry name" value="ARM-type_fold"/>
</dbReference>
<keyword evidence="1" id="KW-0812">Transmembrane</keyword>
<gene>
    <name evidence="2" type="ORF">g.4483</name>
</gene>
<keyword evidence="1" id="KW-0472">Membrane</keyword>
<dbReference type="EMBL" id="GEDC01020645">
    <property type="protein sequence ID" value="JAS16653.1"/>
    <property type="molecule type" value="Transcribed_RNA"/>
</dbReference>
<keyword evidence="1" id="KW-1133">Transmembrane helix</keyword>
<dbReference type="AlphaFoldDB" id="A0A1B6CTU7"/>
<feature type="transmembrane region" description="Helical" evidence="1">
    <location>
        <begin position="172"/>
        <end position="191"/>
    </location>
</feature>
<evidence type="ECO:0000256" key="1">
    <source>
        <dbReference type="SAM" id="Phobius"/>
    </source>
</evidence>
<accession>A0A1B6CTU7</accession>
<reference evidence="2" key="1">
    <citation type="submission" date="2015-12" db="EMBL/GenBank/DDBJ databases">
        <title>De novo transcriptome assembly of four potential Pierce s Disease insect vectors from Arizona vineyards.</title>
        <authorList>
            <person name="Tassone E.E."/>
        </authorList>
    </citation>
    <scope>NUCLEOTIDE SEQUENCE</scope>
</reference>
<sequence>MTAEADNLINDIVRYTVELFPMTTFGDNISIAEKRLYYLMDKLNESGFSIDAMRFKLAMLTFLIENKKSTQLTHFISTLNGITDCLCEENGPICFEKYGGFKTIYSLLFHSEPTIRIKAAKICARCSENEYCKNKITKEILIQLINLIQTDPIDDVKAEALYAMARVIQNNYIGLIEFLNLGGFHIILITLEMYKLGLTRIEKVKFFKKHLC</sequence>
<name>A0A1B6CTU7_9HEMI</name>
<evidence type="ECO:0000313" key="2">
    <source>
        <dbReference type="EMBL" id="JAS16653.1"/>
    </source>
</evidence>
<dbReference type="SUPFAM" id="SSF48371">
    <property type="entry name" value="ARM repeat"/>
    <property type="match status" value="1"/>
</dbReference>
<dbReference type="InterPro" id="IPR011989">
    <property type="entry name" value="ARM-like"/>
</dbReference>
<dbReference type="Gene3D" id="1.25.10.10">
    <property type="entry name" value="Leucine-rich Repeat Variant"/>
    <property type="match status" value="1"/>
</dbReference>
<proteinExistence type="predicted"/>